<dbReference type="STRING" id="1220924.W2S659"/>
<keyword evidence="3" id="KW-1185">Reference proteome</keyword>
<name>W2S659_CYPE1</name>
<dbReference type="InterPro" id="IPR010730">
    <property type="entry name" value="HET"/>
</dbReference>
<dbReference type="InterPro" id="IPR052895">
    <property type="entry name" value="HetReg/Transcr_Mod"/>
</dbReference>
<feature type="domain" description="Heterokaryon incompatibility" evidence="1">
    <location>
        <begin position="100"/>
        <end position="265"/>
    </location>
</feature>
<accession>W2S659</accession>
<sequence length="708" mass="79096">MDRLFHEGGNFFGTTLAGLTPDGEDITTITTTLTADEATSRPTDADGALEAVNTSASIASSSKQSLDPGEFRILKFSTVEVTSELRCVTSREELARAPAYVALSYSWGTVDVSHSIQVDDRTVNVSKTLFEALTSLRSQAIFEACDGNLWIDALSINQQDVAEKTQQVQMMAKIYQSATIVVGWLGQMTTSDRRGFETIRSVTETLRLGEVYDGLGNHVMNAPALASTFTLAEREGIPYVGHPAWESVAPIYEKSWWSRVWIIQELLHAQHFMFLCGETVIEDYILHFAANLARVPFLSQAMHEARGSGLGRFAASSLALWREEWIKGLRSNMLACLIRTVAAKSTDPRDKIFALVSLCNDIQPDFINYDYGLKEVLIGLAGVQLRKRAPNMDGLSIPQSFGRIEGVPSWVPCWAGATPTGVVDLAMTRFSALKHGTELPPCSDVFLQAVENTFILGIHTQKMDEIAVVLDTHVEGDVPSTKNIARDICSDDYYAWLCAFYRHQCRQHQLEWDLAELTEGLGTYPTGKPIEEVYWRSKIFDDQRARSSQIIAKHCALSREEMQETFPRVISLATEIREGEALGVHSSQHSFQQMQLCMSYEDLVRDIQFKRMADSDEYTERSPGGFRKYAVTVKGYVAWIPPNAEIGDELHMVDGARVPYILRRLYDKGEPEDYNVELVGDAYVHGLMSGNDIYSSDLLEAKQLVHIF</sequence>
<dbReference type="VEuPathDB" id="FungiDB:HMPREF1541_10747"/>
<dbReference type="HOGENOM" id="CLU_004184_7_2_1"/>
<gene>
    <name evidence="2" type="ORF">HMPREF1541_10747</name>
</gene>
<dbReference type="Pfam" id="PF06985">
    <property type="entry name" value="HET"/>
    <property type="match status" value="1"/>
</dbReference>
<dbReference type="EMBL" id="KI635846">
    <property type="protein sequence ID" value="ETN44196.1"/>
    <property type="molecule type" value="Genomic_DNA"/>
</dbReference>
<dbReference type="Pfam" id="PF26639">
    <property type="entry name" value="Het-6_barrel"/>
    <property type="match status" value="1"/>
</dbReference>
<reference evidence="2 3" key="1">
    <citation type="submission" date="2013-03" db="EMBL/GenBank/DDBJ databases">
        <title>The Genome Sequence of Phialophora europaea CBS 101466.</title>
        <authorList>
            <consortium name="The Broad Institute Genomics Platform"/>
            <person name="Cuomo C."/>
            <person name="de Hoog S."/>
            <person name="Gorbushina A."/>
            <person name="Walker B."/>
            <person name="Young S.K."/>
            <person name="Zeng Q."/>
            <person name="Gargeya S."/>
            <person name="Fitzgerald M."/>
            <person name="Haas B."/>
            <person name="Abouelleil A."/>
            <person name="Allen A.W."/>
            <person name="Alvarado L."/>
            <person name="Arachchi H.M."/>
            <person name="Berlin A.M."/>
            <person name="Chapman S.B."/>
            <person name="Gainer-Dewar J."/>
            <person name="Goldberg J."/>
            <person name="Griggs A."/>
            <person name="Gujja S."/>
            <person name="Hansen M."/>
            <person name="Howarth C."/>
            <person name="Imamovic A."/>
            <person name="Ireland A."/>
            <person name="Larimer J."/>
            <person name="McCowan C."/>
            <person name="Murphy C."/>
            <person name="Pearson M."/>
            <person name="Poon T.W."/>
            <person name="Priest M."/>
            <person name="Roberts A."/>
            <person name="Saif S."/>
            <person name="Shea T."/>
            <person name="Sisk P."/>
            <person name="Sykes S."/>
            <person name="Wortman J."/>
            <person name="Nusbaum C."/>
            <person name="Birren B."/>
        </authorList>
    </citation>
    <scope>NUCLEOTIDE SEQUENCE [LARGE SCALE GENOMIC DNA]</scope>
    <source>
        <strain evidence="2 3">CBS 101466</strain>
    </source>
</reference>
<dbReference type="InParanoid" id="W2S659"/>
<dbReference type="RefSeq" id="XP_008713638.1">
    <property type="nucleotide sequence ID" value="XM_008715416.1"/>
</dbReference>
<dbReference type="OrthoDB" id="2157530at2759"/>
<evidence type="ECO:0000313" key="2">
    <source>
        <dbReference type="EMBL" id="ETN44196.1"/>
    </source>
</evidence>
<evidence type="ECO:0000259" key="1">
    <source>
        <dbReference type="Pfam" id="PF06985"/>
    </source>
</evidence>
<dbReference type="AlphaFoldDB" id="W2S659"/>
<dbReference type="PANTHER" id="PTHR24148">
    <property type="entry name" value="ANKYRIN REPEAT DOMAIN-CONTAINING PROTEIN 39 HOMOLOG-RELATED"/>
    <property type="match status" value="1"/>
</dbReference>
<proteinExistence type="predicted"/>
<dbReference type="PANTHER" id="PTHR24148:SF64">
    <property type="entry name" value="HETEROKARYON INCOMPATIBILITY DOMAIN-CONTAINING PROTEIN"/>
    <property type="match status" value="1"/>
</dbReference>
<protein>
    <recommendedName>
        <fullName evidence="1">Heterokaryon incompatibility domain-containing protein</fullName>
    </recommendedName>
</protein>
<dbReference type="GeneID" id="19978086"/>
<organism evidence="2 3">
    <name type="scientific">Cyphellophora europaea (strain CBS 101466)</name>
    <name type="common">Phialophora europaea</name>
    <dbReference type="NCBI Taxonomy" id="1220924"/>
    <lineage>
        <taxon>Eukaryota</taxon>
        <taxon>Fungi</taxon>
        <taxon>Dikarya</taxon>
        <taxon>Ascomycota</taxon>
        <taxon>Pezizomycotina</taxon>
        <taxon>Eurotiomycetes</taxon>
        <taxon>Chaetothyriomycetidae</taxon>
        <taxon>Chaetothyriales</taxon>
        <taxon>Cyphellophoraceae</taxon>
        <taxon>Cyphellophora</taxon>
    </lineage>
</organism>
<evidence type="ECO:0000313" key="3">
    <source>
        <dbReference type="Proteomes" id="UP000030752"/>
    </source>
</evidence>
<dbReference type="eggNOG" id="ENOG502RS4X">
    <property type="taxonomic scope" value="Eukaryota"/>
</dbReference>
<dbReference type="Proteomes" id="UP000030752">
    <property type="component" value="Unassembled WGS sequence"/>
</dbReference>